<proteinExistence type="predicted"/>
<keyword evidence="2" id="KW-1185">Reference proteome</keyword>
<protein>
    <submittedName>
        <fullName evidence="1">Uncharacterized protein</fullName>
    </submittedName>
</protein>
<gene>
    <name evidence="1" type="ORF">I4F81_005890</name>
</gene>
<reference evidence="1" key="1">
    <citation type="submission" date="2019-11" db="EMBL/GenBank/DDBJ databases">
        <title>Nori genome reveals adaptations in red seaweeds to the harsh intertidal environment.</title>
        <authorList>
            <person name="Wang D."/>
            <person name="Mao Y."/>
        </authorList>
    </citation>
    <scope>NUCLEOTIDE SEQUENCE</scope>
    <source>
        <tissue evidence="1">Gametophyte</tissue>
    </source>
</reference>
<dbReference type="Proteomes" id="UP000798662">
    <property type="component" value="Chromosome 2"/>
</dbReference>
<comment type="caution">
    <text evidence="1">The sequence shown here is derived from an EMBL/GenBank/DDBJ whole genome shotgun (WGS) entry which is preliminary data.</text>
</comment>
<organism evidence="1 2">
    <name type="scientific">Pyropia yezoensis</name>
    <name type="common">Susabi-nori</name>
    <name type="synonym">Porphyra yezoensis</name>
    <dbReference type="NCBI Taxonomy" id="2788"/>
    <lineage>
        <taxon>Eukaryota</taxon>
        <taxon>Rhodophyta</taxon>
        <taxon>Bangiophyceae</taxon>
        <taxon>Bangiales</taxon>
        <taxon>Bangiaceae</taxon>
        <taxon>Pyropia</taxon>
    </lineage>
</organism>
<evidence type="ECO:0000313" key="2">
    <source>
        <dbReference type="Proteomes" id="UP000798662"/>
    </source>
</evidence>
<name>A0ACC3BZK5_PYRYE</name>
<sequence length="341" mass="34109">MLRDSAFQRFIAQGNCPRKVSFGAVSNVAPGVFTIPHGSITSDGVVCTSASAMTVVPYSEGVAGELQSLLAEDAILDATFTALQDANASFLVGFENQQRVCGDASTAQLSPAVTLFINEPAGVAVPSVAFLRPVQGGYMIESAAAAEDDSVCFPGDATVEVKLRGRVAMANLAIGDVVRVAAGTDAAAWSPVYFFSHKVPAGGAAHAYVTLTTASGAALTLTPGHYVMADGVATAAGTVAVGQTLTTASGERSAVTAVGRSVARGGLYNPHTLAGTVMVDGVLASTYTTAVHPTVAAGLLAPLRAAWRAGLSVGGGWLDGARAGRAAAVAALPSGPSVCAA</sequence>
<evidence type="ECO:0000313" key="1">
    <source>
        <dbReference type="EMBL" id="KAK1863332.1"/>
    </source>
</evidence>
<dbReference type="EMBL" id="CM020619">
    <property type="protein sequence ID" value="KAK1863332.1"/>
    <property type="molecule type" value="Genomic_DNA"/>
</dbReference>
<accession>A0ACC3BZK5</accession>